<dbReference type="RefSeq" id="WP_230095856.1">
    <property type="nucleotide sequence ID" value="NZ_CAKKNS010000001.1"/>
</dbReference>
<dbReference type="EMBL" id="CAKKNS010000001">
    <property type="protein sequence ID" value="CAH0415774.1"/>
    <property type="molecule type" value="Genomic_DNA"/>
</dbReference>
<sequence length="170" mass="19995">MTLSFIKKAQTLLQSDIPLTNFTEKITVNAHLISQIRNGQQSFEQLTLADLNQLAKYYDIYGPTTESFIDQRLFLITFVMSRPYFYNGELAIMVRNSKFQPQIWQVIITDPTTFIDSIIDHQPFYQLLSEFAEFTPAEFQQQLKRFFICNIHTILPLHCRGYRLRQTNIS</sequence>
<proteinExistence type="predicted"/>
<reference evidence="1 2" key="1">
    <citation type="submission" date="2021-11" db="EMBL/GenBank/DDBJ databases">
        <authorList>
            <person name="Depoorter E."/>
        </authorList>
    </citation>
    <scope>NUCLEOTIDE SEQUENCE [LARGE SCALE GENOMIC DNA]</scope>
    <source>
        <strain evidence="1 2">LMG 24289</strain>
    </source>
</reference>
<evidence type="ECO:0000313" key="2">
    <source>
        <dbReference type="Proteomes" id="UP000789707"/>
    </source>
</evidence>
<comment type="caution">
    <text evidence="1">The sequence shown here is derived from an EMBL/GenBank/DDBJ whole genome shotgun (WGS) entry which is preliminary data.</text>
</comment>
<evidence type="ECO:0008006" key="3">
    <source>
        <dbReference type="Google" id="ProtNLM"/>
    </source>
</evidence>
<name>A0ABN8BK64_9LACO</name>
<gene>
    <name evidence="1" type="ORF">WFA24289_00072</name>
</gene>
<dbReference type="Proteomes" id="UP000789707">
    <property type="component" value="Unassembled WGS sequence"/>
</dbReference>
<protein>
    <recommendedName>
        <fullName evidence="3">HTH cro/C1-type domain-containing protein</fullName>
    </recommendedName>
</protein>
<keyword evidence="2" id="KW-1185">Reference proteome</keyword>
<organism evidence="1 2">
    <name type="scientific">Periweissella fabaria</name>
    <dbReference type="NCBI Taxonomy" id="546157"/>
    <lineage>
        <taxon>Bacteria</taxon>
        <taxon>Bacillati</taxon>
        <taxon>Bacillota</taxon>
        <taxon>Bacilli</taxon>
        <taxon>Lactobacillales</taxon>
        <taxon>Lactobacillaceae</taxon>
        <taxon>Periweissella</taxon>
    </lineage>
</organism>
<evidence type="ECO:0000313" key="1">
    <source>
        <dbReference type="EMBL" id="CAH0415774.1"/>
    </source>
</evidence>
<accession>A0ABN8BK64</accession>